<dbReference type="GO" id="GO:0005975">
    <property type="term" value="P:carbohydrate metabolic process"/>
    <property type="evidence" value="ECO:0007669"/>
    <property type="project" value="InterPro"/>
</dbReference>
<dbReference type="InterPro" id="IPR002509">
    <property type="entry name" value="NODB_dom"/>
</dbReference>
<dbReference type="PANTHER" id="PTHR10587:SF133">
    <property type="entry name" value="CHITIN DEACETYLASE 1-RELATED"/>
    <property type="match status" value="1"/>
</dbReference>
<dbReference type="InterPro" id="IPR021729">
    <property type="entry name" value="DUF3298"/>
</dbReference>
<dbReference type="RefSeq" id="WP_113919896.1">
    <property type="nucleotide sequence ID" value="NZ_QNRX01000004.1"/>
</dbReference>
<dbReference type="Pfam" id="PF01522">
    <property type="entry name" value="Polysacc_deac_1"/>
    <property type="match status" value="1"/>
</dbReference>
<dbReference type="Gene3D" id="3.30.565.40">
    <property type="entry name" value="Fervidobacterium nodosum Rt17-B1 like"/>
    <property type="match status" value="1"/>
</dbReference>
<comment type="caution">
    <text evidence="5">The sequence shown here is derived from an EMBL/GenBank/DDBJ whole genome shotgun (WGS) entry which is preliminary data.</text>
</comment>
<dbReference type="Proteomes" id="UP000253490">
    <property type="component" value="Unassembled WGS sequence"/>
</dbReference>
<dbReference type="Gene3D" id="3.90.640.20">
    <property type="entry name" value="Heat-shock cognate protein, ATPase"/>
    <property type="match status" value="1"/>
</dbReference>
<dbReference type="GO" id="GO:0016020">
    <property type="term" value="C:membrane"/>
    <property type="evidence" value="ECO:0007669"/>
    <property type="project" value="TreeGrafter"/>
</dbReference>
<gene>
    <name evidence="5" type="ORF">DES36_10431</name>
</gene>
<evidence type="ECO:0000256" key="2">
    <source>
        <dbReference type="ARBA" id="ARBA00022801"/>
    </source>
</evidence>
<proteinExistence type="predicted"/>
<name>A0A366IDK8_9FIRM</name>
<keyword evidence="1" id="KW-0479">Metal-binding</keyword>
<dbReference type="OrthoDB" id="9806342at2"/>
<evidence type="ECO:0000256" key="3">
    <source>
        <dbReference type="SAM" id="Phobius"/>
    </source>
</evidence>
<keyword evidence="3" id="KW-0472">Membrane</keyword>
<reference evidence="5 6" key="1">
    <citation type="submission" date="2018-06" db="EMBL/GenBank/DDBJ databases">
        <title>Genomic Encyclopedia of Type Strains, Phase IV (KMG-IV): sequencing the most valuable type-strain genomes for metagenomic binning, comparative biology and taxonomic classification.</title>
        <authorList>
            <person name="Goeker M."/>
        </authorList>
    </citation>
    <scope>NUCLEOTIDE SEQUENCE [LARGE SCALE GENOMIC DNA]</scope>
    <source>
        <strain evidence="5 6">DSM 22112</strain>
    </source>
</reference>
<keyword evidence="6" id="KW-1185">Reference proteome</keyword>
<evidence type="ECO:0000313" key="6">
    <source>
        <dbReference type="Proteomes" id="UP000253490"/>
    </source>
</evidence>
<accession>A0A366IDK8</accession>
<dbReference type="InterPro" id="IPR037126">
    <property type="entry name" value="PdaC/RsiV-like_sf"/>
</dbReference>
<dbReference type="InterPro" id="IPR011330">
    <property type="entry name" value="Glyco_hydro/deAcase_b/a-brl"/>
</dbReference>
<sequence>MRHKKSKLHSLVAFSILGIIILSVIIFNRDPVISTNKTITNNSVKAQTAYPGVDIITEIHDERMYHIAIHYPKFKDESLNEQIQKYVSSSKKKFFDEVAQKKKYLNEFPASLYILFDIHPVAQDVYSIVFHVESYAMGANGFQGSKVFIVDVNENSIIQQTEILVDNEQNRNKLYTLLLDEFEKSEEYKPYFFEEELKKWIEDENNRFSHMFIRDHSIVFKFDKYVVTAGAAGSPEISIPLQKVRNLLTDEWQKKLNLIEVDSKIDKPNGCATAEKDLKESESPGKRQVALTFDDGPHEINTLKILELLDKHNAKATFFMLGNRVDFYPGIAKEISKRGHELGNHTWNHKNLKVLNEEEIHKEIRMTRDAILKATEKEPTVFRPPYGGINDRVYNTTSLPLVLWTVDTKDWKTRNARKVLSEVKKNVEDGSIVLMHDIHSSTVEAVDLVLQYLEAEDYECVTVSELDIE</sequence>
<dbReference type="EMBL" id="QNRX01000004">
    <property type="protein sequence ID" value="RBP67332.1"/>
    <property type="molecule type" value="Genomic_DNA"/>
</dbReference>
<evidence type="ECO:0000256" key="1">
    <source>
        <dbReference type="ARBA" id="ARBA00022723"/>
    </source>
</evidence>
<dbReference type="GO" id="GO:0016810">
    <property type="term" value="F:hydrolase activity, acting on carbon-nitrogen (but not peptide) bonds"/>
    <property type="evidence" value="ECO:0007669"/>
    <property type="project" value="InterPro"/>
</dbReference>
<feature type="transmembrane region" description="Helical" evidence="3">
    <location>
        <begin position="7"/>
        <end position="27"/>
    </location>
</feature>
<organism evidence="5 6">
    <name type="scientific">Alkalibaculum bacchi</name>
    <dbReference type="NCBI Taxonomy" id="645887"/>
    <lineage>
        <taxon>Bacteria</taxon>
        <taxon>Bacillati</taxon>
        <taxon>Bacillota</taxon>
        <taxon>Clostridia</taxon>
        <taxon>Eubacteriales</taxon>
        <taxon>Eubacteriaceae</taxon>
        <taxon>Alkalibaculum</taxon>
    </lineage>
</organism>
<feature type="domain" description="NodB homology" evidence="4">
    <location>
        <begin position="287"/>
        <end position="461"/>
    </location>
</feature>
<dbReference type="InterPro" id="IPR050248">
    <property type="entry name" value="Polysacc_deacetylase_ArnD"/>
</dbReference>
<protein>
    <submittedName>
        <fullName evidence="5">Peptidoglycan/xylan/chitin deacetylase (PgdA/CDA1 family)</fullName>
    </submittedName>
</protein>
<dbReference type="GO" id="GO:0046872">
    <property type="term" value="F:metal ion binding"/>
    <property type="evidence" value="ECO:0007669"/>
    <property type="project" value="UniProtKB-KW"/>
</dbReference>
<dbReference type="AlphaFoldDB" id="A0A366IDK8"/>
<evidence type="ECO:0000313" key="5">
    <source>
        <dbReference type="EMBL" id="RBP67332.1"/>
    </source>
</evidence>
<dbReference type="Gene3D" id="3.20.20.370">
    <property type="entry name" value="Glycoside hydrolase/deacetylase"/>
    <property type="match status" value="1"/>
</dbReference>
<dbReference type="SUPFAM" id="SSF88713">
    <property type="entry name" value="Glycoside hydrolase/deacetylase"/>
    <property type="match status" value="1"/>
</dbReference>
<dbReference type="PANTHER" id="PTHR10587">
    <property type="entry name" value="GLYCOSYL TRANSFERASE-RELATED"/>
    <property type="match status" value="1"/>
</dbReference>
<keyword evidence="2" id="KW-0378">Hydrolase</keyword>
<dbReference type="Pfam" id="PF11738">
    <property type="entry name" value="DUF3298"/>
    <property type="match status" value="1"/>
</dbReference>
<evidence type="ECO:0000259" key="4">
    <source>
        <dbReference type="PROSITE" id="PS51677"/>
    </source>
</evidence>
<keyword evidence="3" id="KW-0812">Transmembrane</keyword>
<dbReference type="CDD" id="cd10954">
    <property type="entry name" value="CE4_CtAXE_like"/>
    <property type="match status" value="1"/>
</dbReference>
<dbReference type="PROSITE" id="PS51677">
    <property type="entry name" value="NODB"/>
    <property type="match status" value="1"/>
</dbReference>
<keyword evidence="3" id="KW-1133">Transmembrane helix</keyword>